<dbReference type="InterPro" id="IPR026055">
    <property type="entry name" value="FAR"/>
</dbReference>
<dbReference type="GO" id="GO:0010345">
    <property type="term" value="P:suberin biosynthetic process"/>
    <property type="evidence" value="ECO:0007669"/>
    <property type="project" value="TreeGrafter"/>
</dbReference>
<dbReference type="AlphaFoldDB" id="A0A2W5YZK6"/>
<dbReference type="GO" id="GO:0080019">
    <property type="term" value="F:alcohol-forming very long-chain fatty acyl-CoA reductase activity"/>
    <property type="evidence" value="ECO:0007669"/>
    <property type="project" value="InterPro"/>
</dbReference>
<evidence type="ECO:0000313" key="2">
    <source>
        <dbReference type="EMBL" id="PZR78270.1"/>
    </source>
</evidence>
<dbReference type="SUPFAM" id="SSF51735">
    <property type="entry name" value="NAD(P)-binding Rossmann-fold domains"/>
    <property type="match status" value="1"/>
</dbReference>
<accession>A0A2W5YZK6</accession>
<dbReference type="PANTHER" id="PTHR11011">
    <property type="entry name" value="MALE STERILITY PROTEIN 2-RELATED"/>
    <property type="match status" value="1"/>
</dbReference>
<evidence type="ECO:0000313" key="3">
    <source>
        <dbReference type="Proteomes" id="UP000248724"/>
    </source>
</evidence>
<dbReference type="EMBL" id="QHBU01000265">
    <property type="protein sequence ID" value="PZR78270.1"/>
    <property type="molecule type" value="Genomic_DNA"/>
</dbReference>
<protein>
    <submittedName>
        <fullName evidence="2">HAD-IB family hydrolase</fullName>
    </submittedName>
</protein>
<dbReference type="PANTHER" id="PTHR11011:SF45">
    <property type="entry name" value="FATTY ACYL-COA REDUCTASE CG8306-RELATED"/>
    <property type="match status" value="1"/>
</dbReference>
<organism evidence="2 3">
    <name type="scientific">Candidatus Aeolococcus gillhamiae</name>
    <dbReference type="NCBI Taxonomy" id="3127015"/>
    <lineage>
        <taxon>Bacteria</taxon>
        <taxon>Bacillati</taxon>
        <taxon>Candidatus Dormiibacterota</taxon>
        <taxon>Candidatus Dormibacteria</taxon>
        <taxon>Candidatus Aeolococcales</taxon>
        <taxon>Candidatus Aeolococcaceae</taxon>
        <taxon>Candidatus Aeolococcus</taxon>
    </lineage>
</organism>
<dbReference type="Pfam" id="PF07993">
    <property type="entry name" value="NAD_binding_4"/>
    <property type="match status" value="1"/>
</dbReference>
<dbReference type="GO" id="GO:0035336">
    <property type="term" value="P:long-chain fatty-acyl-CoA metabolic process"/>
    <property type="evidence" value="ECO:0007669"/>
    <property type="project" value="TreeGrafter"/>
</dbReference>
<reference evidence="2 3" key="1">
    <citation type="journal article" date="2017" name="Nature">
        <title>Atmospheric trace gases support primary production in Antarctic desert surface soil.</title>
        <authorList>
            <person name="Ji M."/>
            <person name="Greening C."/>
            <person name="Vanwonterghem I."/>
            <person name="Carere C.R."/>
            <person name="Bay S.K."/>
            <person name="Steen J.A."/>
            <person name="Montgomery K."/>
            <person name="Lines T."/>
            <person name="Beardall J."/>
            <person name="van Dorst J."/>
            <person name="Snape I."/>
            <person name="Stott M.B."/>
            <person name="Hugenholtz P."/>
            <person name="Ferrari B.C."/>
        </authorList>
    </citation>
    <scope>NUCLEOTIDE SEQUENCE [LARGE SCALE GENOMIC DNA]</scope>
    <source>
        <strain evidence="2">RRmetagenome_bin12</strain>
    </source>
</reference>
<dbReference type="InterPro" id="IPR036291">
    <property type="entry name" value="NAD(P)-bd_dom_sf"/>
</dbReference>
<dbReference type="Proteomes" id="UP000248724">
    <property type="component" value="Unassembled WGS sequence"/>
</dbReference>
<dbReference type="GO" id="GO:0016787">
    <property type="term" value="F:hydrolase activity"/>
    <property type="evidence" value="ECO:0007669"/>
    <property type="project" value="UniProtKB-KW"/>
</dbReference>
<name>A0A2W5YZK6_9BACT</name>
<dbReference type="Gene3D" id="3.40.50.720">
    <property type="entry name" value="NAD(P)-binding Rossmann-like Domain"/>
    <property type="match status" value="1"/>
</dbReference>
<feature type="non-terminal residue" evidence="2">
    <location>
        <position position="336"/>
    </location>
</feature>
<gene>
    <name evidence="2" type="ORF">DLM65_13415</name>
</gene>
<proteinExistence type="predicted"/>
<comment type="caution">
    <text evidence="2">The sequence shown here is derived from an EMBL/GenBank/DDBJ whole genome shotgun (WGS) entry which is preliminary data.</text>
</comment>
<evidence type="ECO:0000259" key="1">
    <source>
        <dbReference type="Pfam" id="PF07993"/>
    </source>
</evidence>
<keyword evidence="2" id="KW-0378">Hydrolase</keyword>
<feature type="domain" description="Thioester reductase (TE)" evidence="1">
    <location>
        <begin position="13"/>
        <end position="336"/>
    </location>
</feature>
<dbReference type="InterPro" id="IPR013120">
    <property type="entry name" value="FAR_NAD-bd"/>
</dbReference>
<sequence length="336" mass="36139">MIRDRLAGARVAVTGSTGFLGTALVERLLRSVPECELVLLVRPGRRSTPQARARREIFANDAFARLRADWGGRFDAEIARRVKVVAGDVTTEGLGLDDDGKALVAGCHTVVHAAARVSFDSPIDAAVEVNLLGAVRVVETLKELGSTAHLISVGTAYVAGNRRGRALEAPLSETPFSADVSWRGEVQAALRARADADADSRRPDHLTRFTRQAHSEVGAAGSSLLAARAERLREQWVEDRLVDAGRARAQALGWPDAYAYTKSLAERAVLEVKGDVPVTIVRPSIIESAWAEPSPGWIRGFRMAEPVIIAYGRGLLSEFPGIPEGTVDVIPVDMVV</sequence>